<keyword evidence="2" id="KW-0677">Repeat</keyword>
<name>G3Q220_GASAC</name>
<dbReference type="GO" id="GO:0008270">
    <property type="term" value="F:zinc ion binding"/>
    <property type="evidence" value="ECO:0007669"/>
    <property type="project" value="UniProtKB-KW"/>
</dbReference>
<reference evidence="9" key="2">
    <citation type="submission" date="2024-04" db="UniProtKB">
        <authorList>
            <consortium name="Ensembl"/>
        </authorList>
    </citation>
    <scope>IDENTIFICATION</scope>
</reference>
<reference evidence="9" key="1">
    <citation type="submission" date="2006-01" db="EMBL/GenBank/DDBJ databases">
        <authorList>
            <person name="Lindblad-Toh K."/>
            <person name="Mauceli E."/>
            <person name="Grabherr M."/>
            <person name="Chang J.L."/>
            <person name="Lander E.S."/>
        </authorList>
    </citation>
    <scope>NUCLEOTIDE SEQUENCE [LARGE SCALE GENOMIC DNA]</scope>
</reference>
<dbReference type="Gene3D" id="3.30.40.10">
    <property type="entry name" value="Zinc/RING finger domain, C3HC4 (zinc finger)"/>
    <property type="match status" value="1"/>
</dbReference>
<dbReference type="InterPro" id="IPR010911">
    <property type="entry name" value="Rab_BD"/>
</dbReference>
<dbReference type="SUPFAM" id="SSF57903">
    <property type="entry name" value="FYVE/PHD zinc finger"/>
    <property type="match status" value="1"/>
</dbReference>
<evidence type="ECO:0000256" key="1">
    <source>
        <dbReference type="ARBA" id="ARBA00022723"/>
    </source>
</evidence>
<dbReference type="GO" id="GO:0048791">
    <property type="term" value="P:calcium ion-regulated exocytosis of neurotransmitter"/>
    <property type="evidence" value="ECO:0007669"/>
    <property type="project" value="TreeGrafter"/>
</dbReference>
<dbReference type="FunFam" id="3.30.40.10:FF:000044">
    <property type="entry name" value="Regulating synaptic membrane exocytosis protein 2"/>
    <property type="match status" value="1"/>
</dbReference>
<protein>
    <submittedName>
        <fullName evidence="9">Regulating synaptic membrane exocytosis 1</fullName>
    </submittedName>
</protein>
<evidence type="ECO:0000259" key="8">
    <source>
        <dbReference type="PROSITE" id="PS50916"/>
    </source>
</evidence>
<dbReference type="Bgee" id="ENSGACG00000018104">
    <property type="expression patterns" value="Expressed in diencephalon and 2 other cell types or tissues"/>
</dbReference>
<gene>
    <name evidence="9" type="primary">RIMS1</name>
</gene>
<dbReference type="GO" id="GO:0031267">
    <property type="term" value="F:small GTPase binding"/>
    <property type="evidence" value="ECO:0007669"/>
    <property type="project" value="InterPro"/>
</dbReference>
<evidence type="ECO:0000256" key="4">
    <source>
        <dbReference type="ARBA" id="ARBA00022833"/>
    </source>
</evidence>
<dbReference type="InterPro" id="IPR013083">
    <property type="entry name" value="Znf_RING/FYVE/PHD"/>
</dbReference>
<dbReference type="PROSITE" id="PS50178">
    <property type="entry name" value="ZF_FYVE"/>
    <property type="match status" value="1"/>
</dbReference>
<dbReference type="OrthoDB" id="420032at2759"/>
<dbReference type="GO" id="GO:0048167">
    <property type="term" value="P:regulation of synaptic plasticity"/>
    <property type="evidence" value="ECO:0007669"/>
    <property type="project" value="TreeGrafter"/>
</dbReference>
<dbReference type="InterPro" id="IPR011011">
    <property type="entry name" value="Znf_FYVE_PHD"/>
</dbReference>
<dbReference type="PROSITE" id="PS50916">
    <property type="entry name" value="RABBD"/>
    <property type="match status" value="1"/>
</dbReference>
<evidence type="ECO:0000256" key="6">
    <source>
        <dbReference type="SAM" id="MobiDB-lite"/>
    </source>
</evidence>
<evidence type="ECO:0000256" key="2">
    <source>
        <dbReference type="ARBA" id="ARBA00022737"/>
    </source>
</evidence>
<dbReference type="InterPro" id="IPR054386">
    <property type="entry name" value="RIM_Znf"/>
</dbReference>
<dbReference type="GO" id="GO:0006886">
    <property type="term" value="P:intracellular protein transport"/>
    <property type="evidence" value="ECO:0007669"/>
    <property type="project" value="InterPro"/>
</dbReference>
<dbReference type="GO" id="GO:0050806">
    <property type="term" value="P:positive regulation of synaptic transmission"/>
    <property type="evidence" value="ECO:0007669"/>
    <property type="project" value="TreeGrafter"/>
</dbReference>
<feature type="domain" description="FYVE-type" evidence="7">
    <location>
        <begin position="84"/>
        <end position="144"/>
    </location>
</feature>
<dbReference type="GO" id="GO:0042734">
    <property type="term" value="C:presynaptic membrane"/>
    <property type="evidence" value="ECO:0007669"/>
    <property type="project" value="TreeGrafter"/>
</dbReference>
<dbReference type="PANTHER" id="PTHR12157:SF18">
    <property type="entry name" value="REGULATING SYNAPTIC MEMBRANE EXOCYTOSIS PROTEIN 1"/>
    <property type="match status" value="1"/>
</dbReference>
<evidence type="ECO:0000256" key="5">
    <source>
        <dbReference type="PROSITE-ProRule" id="PRU00091"/>
    </source>
</evidence>
<keyword evidence="4" id="KW-0862">Zinc</keyword>
<dbReference type="PANTHER" id="PTHR12157">
    <property type="entry name" value="REGULATING SYNAPTIC MEMBRANE EXOCYTOSIS PROTEIN"/>
    <property type="match status" value="1"/>
</dbReference>
<evidence type="ECO:0000256" key="3">
    <source>
        <dbReference type="ARBA" id="ARBA00022771"/>
    </source>
</evidence>
<feature type="region of interest" description="Disordered" evidence="6">
    <location>
        <begin position="1"/>
        <end position="25"/>
    </location>
</feature>
<feature type="region of interest" description="Disordered" evidence="6">
    <location>
        <begin position="157"/>
        <end position="178"/>
    </location>
</feature>
<dbReference type="AlphaFoldDB" id="G3Q220"/>
<dbReference type="InterPro" id="IPR039032">
    <property type="entry name" value="Rim-like"/>
</dbReference>
<keyword evidence="1" id="KW-0479">Metal-binding</keyword>
<dbReference type="GO" id="GO:0044325">
    <property type="term" value="F:transmembrane transporter binding"/>
    <property type="evidence" value="ECO:0007669"/>
    <property type="project" value="TreeGrafter"/>
</dbReference>
<dbReference type="Pfam" id="PF22601">
    <property type="entry name" value="RIM2a_ZnF"/>
    <property type="match status" value="1"/>
</dbReference>
<feature type="domain" description="RabBD" evidence="8">
    <location>
        <begin position="23"/>
        <end position="156"/>
    </location>
</feature>
<proteinExistence type="predicted"/>
<evidence type="ECO:0000313" key="9">
    <source>
        <dbReference type="Ensembl" id="ENSGACP00000023919.1"/>
    </source>
</evidence>
<dbReference type="GO" id="GO:2000300">
    <property type="term" value="P:regulation of synaptic vesicle exocytosis"/>
    <property type="evidence" value="ECO:0007669"/>
    <property type="project" value="TreeGrafter"/>
</dbReference>
<organism evidence="9">
    <name type="scientific">Gasterosteus aculeatus</name>
    <name type="common">Three-spined stickleback</name>
    <dbReference type="NCBI Taxonomy" id="69293"/>
    <lineage>
        <taxon>Eukaryota</taxon>
        <taxon>Metazoa</taxon>
        <taxon>Chordata</taxon>
        <taxon>Craniata</taxon>
        <taxon>Vertebrata</taxon>
        <taxon>Euteleostomi</taxon>
        <taxon>Actinopterygii</taxon>
        <taxon>Neopterygii</taxon>
        <taxon>Teleostei</taxon>
        <taxon>Neoteleostei</taxon>
        <taxon>Acanthomorphata</taxon>
        <taxon>Eupercaria</taxon>
        <taxon>Perciformes</taxon>
        <taxon>Cottioidei</taxon>
        <taxon>Gasterosteales</taxon>
        <taxon>Gasterosteidae</taxon>
        <taxon>Gasterosteus</taxon>
    </lineage>
</organism>
<evidence type="ECO:0000259" key="7">
    <source>
        <dbReference type="PROSITE" id="PS50178"/>
    </source>
</evidence>
<dbReference type="GO" id="GO:0042391">
    <property type="term" value="P:regulation of membrane potential"/>
    <property type="evidence" value="ECO:0007669"/>
    <property type="project" value="TreeGrafter"/>
</dbReference>
<accession>G3Q220</accession>
<keyword evidence="3 5" id="KW-0863">Zinc-finger</keyword>
<sequence length="178" mass="19870">MSASVGPQGGPHPPTVPTTMPDLPDLSHLTEEERKIIMAVMARQKEEEDKEQAMLKTLHQQFESYKQEVRRIGADTRRQPTQLKDDAPTCGICRKTKFADGCGHLCSYCQTKFCARCGGRVSLRSNNEDKVVMWVCNLCRKQQEILTKSGEWFSESGVRPGSLGTSLNNPARGGETQR</sequence>
<dbReference type="Ensembl" id="ENSGACT00000023966.1">
    <property type="protein sequence ID" value="ENSGACP00000023919.1"/>
    <property type="gene ID" value="ENSGACG00000018104.1"/>
</dbReference>
<dbReference type="InterPro" id="IPR017455">
    <property type="entry name" value="Znf_FYVE-rel"/>
</dbReference>
<dbReference type="GO" id="GO:0048788">
    <property type="term" value="C:cytoskeleton of presynaptic active zone"/>
    <property type="evidence" value="ECO:0007669"/>
    <property type="project" value="TreeGrafter"/>
</dbReference>